<dbReference type="InterPro" id="IPR011990">
    <property type="entry name" value="TPR-like_helical_dom_sf"/>
</dbReference>
<evidence type="ECO:0000256" key="4">
    <source>
        <dbReference type="SAM" id="Coils"/>
    </source>
</evidence>
<dbReference type="GeneID" id="77849913"/>
<keyword evidence="1" id="KW-0677">Repeat</keyword>
<dbReference type="PANTHER" id="PTHR45641:SF19">
    <property type="entry name" value="NEPHROCYSTIN-3"/>
    <property type="match status" value="1"/>
</dbReference>
<feature type="repeat" description="TPR" evidence="3">
    <location>
        <begin position="643"/>
        <end position="676"/>
    </location>
</feature>
<dbReference type="PROSITE" id="PS50005">
    <property type="entry name" value="TPR"/>
    <property type="match status" value="4"/>
</dbReference>
<dbReference type="Gene3D" id="1.25.40.10">
    <property type="entry name" value="Tetratricopeptide repeat domain"/>
    <property type="match status" value="5"/>
</dbReference>
<dbReference type="SMART" id="SM00028">
    <property type="entry name" value="TPR"/>
    <property type="match status" value="13"/>
</dbReference>
<dbReference type="EMBL" id="ADLE01000018">
    <property type="protein sequence ID" value="EJZ62057.1"/>
    <property type="molecule type" value="Genomic_DNA"/>
</dbReference>
<dbReference type="Pfam" id="PF13181">
    <property type="entry name" value="TPR_8"/>
    <property type="match status" value="2"/>
</dbReference>
<feature type="region of interest" description="Disordered" evidence="5">
    <location>
        <begin position="993"/>
        <end position="1026"/>
    </location>
</feature>
<dbReference type="AlphaFoldDB" id="K0WS24"/>
<dbReference type="STRING" id="742726.HMPREF9448_02738"/>
<evidence type="ECO:0008006" key="8">
    <source>
        <dbReference type="Google" id="ProtNLM"/>
    </source>
</evidence>
<keyword evidence="2 3" id="KW-0802">TPR repeat</keyword>
<protein>
    <recommendedName>
        <fullName evidence="8">Tetratricopeptide repeat protein</fullName>
    </recommendedName>
</protein>
<evidence type="ECO:0000313" key="6">
    <source>
        <dbReference type="EMBL" id="EJZ62057.1"/>
    </source>
</evidence>
<evidence type="ECO:0000256" key="5">
    <source>
        <dbReference type="SAM" id="MobiDB-lite"/>
    </source>
</evidence>
<feature type="repeat" description="TPR" evidence="3">
    <location>
        <begin position="689"/>
        <end position="722"/>
    </location>
</feature>
<evidence type="ECO:0000256" key="1">
    <source>
        <dbReference type="ARBA" id="ARBA00022737"/>
    </source>
</evidence>
<feature type="compositionally biased region" description="Acidic residues" evidence="5">
    <location>
        <begin position="993"/>
        <end position="1019"/>
    </location>
</feature>
<name>K0WS24_9BACT</name>
<dbReference type="PANTHER" id="PTHR45641">
    <property type="entry name" value="TETRATRICOPEPTIDE REPEAT PROTEIN (AFU_ORTHOLOGUE AFUA_6G03870)"/>
    <property type="match status" value="1"/>
</dbReference>
<feature type="coiled-coil region" evidence="4">
    <location>
        <begin position="193"/>
        <end position="250"/>
    </location>
</feature>
<dbReference type="Proteomes" id="UP000006044">
    <property type="component" value="Unassembled WGS sequence"/>
</dbReference>
<gene>
    <name evidence="6" type="ORF">HMPREF9448_02738</name>
</gene>
<feature type="repeat" description="TPR" evidence="3">
    <location>
        <begin position="552"/>
        <end position="585"/>
    </location>
</feature>
<comment type="caution">
    <text evidence="6">The sequence shown here is derived from an EMBL/GenBank/DDBJ whole genome shotgun (WGS) entry which is preliminary data.</text>
</comment>
<dbReference type="Pfam" id="PF13424">
    <property type="entry name" value="TPR_12"/>
    <property type="match status" value="2"/>
</dbReference>
<keyword evidence="4" id="KW-0175">Coiled coil</keyword>
<dbReference type="RefSeq" id="WP_008863111.1">
    <property type="nucleotide sequence ID" value="NZ_CAXSYG010000001.1"/>
</dbReference>
<dbReference type="SUPFAM" id="SSF48452">
    <property type="entry name" value="TPR-like"/>
    <property type="match status" value="5"/>
</dbReference>
<dbReference type="CDD" id="cd11586">
    <property type="entry name" value="VbhA_like"/>
    <property type="match status" value="1"/>
</dbReference>
<dbReference type="HOGENOM" id="CLU_276562_0_0_10"/>
<evidence type="ECO:0000313" key="7">
    <source>
        <dbReference type="Proteomes" id="UP000006044"/>
    </source>
</evidence>
<accession>K0WS24</accession>
<sequence>MKTNRVIKIFLASSEELEADRYRFGNLIRKLDNIYEKRGIRIELFEWEDYDAAYNGMRKQDEYNERVRASDMFLALFHKKAGKFTIEEFNIARKAFDEQASPKIYTYIKDLEAGESESRELAEFKRLMLEELGHYWCRYSNFDTMQLHFVLQLQMVEATTPIKVEVKESQVKIGDSTIADLNNVPFTSENATHRELQSRKEQLDREIGNAESGGRRGFFGQRSRMTDEELANLREERESVTEQIERQEKALVDTAMSIARMQGGECSPRMRTAAELFEKGEIDKAEAVLKEDDMEADATNAKLKFDTAAQPTAELTRNIERCAGEYMLKARIVVSGIADESRYRQAVKLMSTAIDLVSGRLPEETLAEYLFDYAVLLTDTGQQTKALETWERLSGIYERLYRKAPQKYAYGYAGVLNNMAVLYSDKGDFDHCLSKYLKAIDIYDWLDREEPGIYDDDIARLKNNLGTLYSDRDEYNKALSEFNEAARIRFELLAKDNDPDSRSALADIYCNMATALQFSDHPQEALRYIAQAHAILDELDKEFPRIYEYKLYSILNREGSIYTRLDQLDKAEESLQKSLQLATNLASRMPLAHSADLATAKMEMSGLNYVLGKNEEARKGFCQALDIFRRLQTKEPVYDHPIATVLQNLGVICRHEEKYEDAEKFLKEALDIRERQHAQVPYSFTADHAKVCRDFGDLLVDMGENDRAGEMFEKAVTLYTNAAEKSGHLKVSIADSIYAWADTRLDSEEYDRAESLFKQALSIYSRLTDDKTSYDMARTWSRMGDLYMLWEKPQAVPSYEKALSMFKELHAPDSDYREETAHITNCMALISSANEEYDRASELYEECISIYESLCNDGHDNRADLAEAYCSLGETHCNLEAAEPARECFEKSLKLYREINACPVPLHIDKMAVVLKKLGIVLYVCEEYDTAITLYLEAYELLNAIYRKTGECGEELGSVALCLSETFADTGKARKARKYYDIALKFGAIEEDDEEDYNDDKDEEDEIDEDMEEDDEDGECKEGNETDEARTIEDIRIAKKNAHRFKTASDYLEAAKCYTDKGDLQKAKELYIDAIDICEKYLVGGFTEDTYRVKAECCRNFADIIKEEGHLENAMAFYQEALRIYKILKFYSPDYEQALSEVERRIKIFT</sequence>
<evidence type="ECO:0000256" key="2">
    <source>
        <dbReference type="ARBA" id="ARBA00022803"/>
    </source>
</evidence>
<proteinExistence type="predicted"/>
<dbReference type="OrthoDB" id="1038419at2"/>
<organism evidence="6 7">
    <name type="scientific">Barnesiella intestinihominis YIT 11860</name>
    <dbReference type="NCBI Taxonomy" id="742726"/>
    <lineage>
        <taxon>Bacteria</taxon>
        <taxon>Pseudomonadati</taxon>
        <taxon>Bacteroidota</taxon>
        <taxon>Bacteroidia</taxon>
        <taxon>Bacteroidales</taxon>
        <taxon>Barnesiellaceae</taxon>
        <taxon>Barnesiella</taxon>
    </lineage>
</organism>
<reference evidence="6 7" key="1">
    <citation type="submission" date="2012-08" db="EMBL/GenBank/DDBJ databases">
        <title>The Genome Sequence of Barnesiella intestinihominis YIT 11860.</title>
        <authorList>
            <consortium name="The Broad Institute Genome Sequencing Platform"/>
            <person name="Earl A."/>
            <person name="Ward D."/>
            <person name="Feldgarden M."/>
            <person name="Gevers D."/>
            <person name="Morotomi M."/>
            <person name="Walker B."/>
            <person name="Young S.K."/>
            <person name="Zeng Q."/>
            <person name="Gargeya S."/>
            <person name="Fitzgerald M."/>
            <person name="Haas B."/>
            <person name="Abouelleil A."/>
            <person name="Alvarado L."/>
            <person name="Arachchi H.M."/>
            <person name="Berlin A.M."/>
            <person name="Chapman S.B."/>
            <person name="Goldberg J."/>
            <person name="Griggs A."/>
            <person name="Gujja S."/>
            <person name="Hansen M."/>
            <person name="Howarth C."/>
            <person name="Imamovic A."/>
            <person name="Larimer J."/>
            <person name="McCowen C."/>
            <person name="Montmayeur A."/>
            <person name="Murphy C."/>
            <person name="Neiman D."/>
            <person name="Pearson M."/>
            <person name="Priest M."/>
            <person name="Roberts A."/>
            <person name="Saif S."/>
            <person name="Shea T."/>
            <person name="Sisk P."/>
            <person name="Sykes S."/>
            <person name="Wortman J."/>
            <person name="Nusbaum C."/>
            <person name="Birren B."/>
        </authorList>
    </citation>
    <scope>NUCLEOTIDE SEQUENCE [LARGE SCALE GENOMIC DNA]</scope>
    <source>
        <strain evidence="6 7">YIT 11860</strain>
    </source>
</reference>
<dbReference type="eggNOG" id="COG0457">
    <property type="taxonomic scope" value="Bacteria"/>
</dbReference>
<dbReference type="InterPro" id="IPR033788">
    <property type="entry name" value="VbhA-like"/>
</dbReference>
<keyword evidence="7" id="KW-1185">Reference proteome</keyword>
<dbReference type="InterPro" id="IPR019734">
    <property type="entry name" value="TPR_rpt"/>
</dbReference>
<feature type="repeat" description="TPR" evidence="3">
    <location>
        <begin position="459"/>
        <end position="492"/>
    </location>
</feature>
<evidence type="ECO:0000256" key="3">
    <source>
        <dbReference type="PROSITE-ProRule" id="PRU00339"/>
    </source>
</evidence>